<feature type="transmembrane region" description="Helical" evidence="1">
    <location>
        <begin position="7"/>
        <end position="26"/>
    </location>
</feature>
<keyword evidence="3" id="KW-1185">Reference proteome</keyword>
<feature type="transmembrane region" description="Helical" evidence="1">
    <location>
        <begin position="139"/>
        <end position="158"/>
    </location>
</feature>
<evidence type="ECO:0000313" key="2">
    <source>
        <dbReference type="EMBL" id="QUE53684.1"/>
    </source>
</evidence>
<dbReference type="EMBL" id="CP073084">
    <property type="protein sequence ID" value="QUE53684.1"/>
    <property type="molecule type" value="Genomic_DNA"/>
</dbReference>
<feature type="transmembrane region" description="Helical" evidence="1">
    <location>
        <begin position="65"/>
        <end position="86"/>
    </location>
</feature>
<dbReference type="RefSeq" id="WP_212569855.1">
    <property type="nucleotide sequence ID" value="NZ_CP073084.1"/>
</dbReference>
<evidence type="ECO:0000313" key="3">
    <source>
        <dbReference type="Proteomes" id="UP000677616"/>
    </source>
</evidence>
<keyword evidence="1" id="KW-0812">Transmembrane</keyword>
<accession>A0ABX7YK02</accession>
<keyword evidence="1" id="KW-0472">Membrane</keyword>
<sequence length="174" mass="19051">MKKPIHLYIFVVLSGIASVWRVIGAFSSSPNAAQQLAQQQAVAGVATEAELLAIYEPLLAFQTGIVQKIFGIVLLLLVVGAAVFLLQKKNELASYVYMGYLFGTLLMATYTFIVTRGLFSQFANETIRSIMTGTVLGSYILSVVLFAIYFGLTVFFLLRKPKETPNLTPNATDI</sequence>
<reference evidence="2 3" key="1">
    <citation type="submission" date="2021-04" db="EMBL/GenBank/DDBJ databases">
        <title>Complete genome sequence of a novel Streptococcus species.</title>
        <authorList>
            <person name="Teng J.L.L."/>
        </authorList>
    </citation>
    <scope>NUCLEOTIDE SEQUENCE [LARGE SCALE GENOMIC DNA]</scope>
    <source>
        <strain evidence="2 3">HKU75</strain>
    </source>
</reference>
<protein>
    <submittedName>
        <fullName evidence="2">MFS transporter</fullName>
    </submittedName>
</protein>
<proteinExistence type="predicted"/>
<organism evidence="2 3">
    <name type="scientific">Streptococcus oriscaviae</name>
    <dbReference type="NCBI Taxonomy" id="2781599"/>
    <lineage>
        <taxon>Bacteria</taxon>
        <taxon>Bacillati</taxon>
        <taxon>Bacillota</taxon>
        <taxon>Bacilli</taxon>
        <taxon>Lactobacillales</taxon>
        <taxon>Streptococcaceae</taxon>
        <taxon>Streptococcus</taxon>
    </lineage>
</organism>
<evidence type="ECO:0000256" key="1">
    <source>
        <dbReference type="SAM" id="Phobius"/>
    </source>
</evidence>
<keyword evidence="1" id="KW-1133">Transmembrane helix</keyword>
<gene>
    <name evidence="2" type="ORF">INT76_07540</name>
</gene>
<feature type="transmembrane region" description="Helical" evidence="1">
    <location>
        <begin position="98"/>
        <end position="119"/>
    </location>
</feature>
<dbReference type="Proteomes" id="UP000677616">
    <property type="component" value="Chromosome"/>
</dbReference>
<name>A0ABX7YK02_9STRE</name>